<proteinExistence type="predicted"/>
<dbReference type="EMBL" id="JBHUHQ010000002">
    <property type="protein sequence ID" value="MFD2043068.1"/>
    <property type="molecule type" value="Genomic_DNA"/>
</dbReference>
<feature type="domain" description="RNA polymerase sigma factor 70 region 4 type 2" evidence="2">
    <location>
        <begin position="134"/>
        <end position="172"/>
    </location>
</feature>
<dbReference type="InterPro" id="IPR014284">
    <property type="entry name" value="RNA_pol_sigma-70_dom"/>
</dbReference>
<dbReference type="Gene3D" id="1.10.10.10">
    <property type="entry name" value="Winged helix-like DNA-binding domain superfamily/Winged helix DNA-binding domain"/>
    <property type="match status" value="1"/>
</dbReference>
<dbReference type="InterPro" id="IPR036388">
    <property type="entry name" value="WH-like_DNA-bd_sf"/>
</dbReference>
<gene>
    <name evidence="3" type="ORF">ACFSJF_01925</name>
</gene>
<name>A0ABW4VU49_9BACI</name>
<comment type="caution">
    <text evidence="3">The sequence shown here is derived from an EMBL/GenBank/DDBJ whole genome shotgun (WGS) entry which is preliminary data.</text>
</comment>
<dbReference type="InterPro" id="IPR007627">
    <property type="entry name" value="RNA_pol_sigma70_r2"/>
</dbReference>
<dbReference type="Pfam" id="PF04542">
    <property type="entry name" value="Sigma70_r2"/>
    <property type="match status" value="1"/>
</dbReference>
<dbReference type="InterPro" id="IPR013324">
    <property type="entry name" value="RNA_pol_sigma_r3/r4-like"/>
</dbReference>
<dbReference type="SUPFAM" id="SSF88659">
    <property type="entry name" value="Sigma3 and sigma4 domains of RNA polymerase sigma factors"/>
    <property type="match status" value="1"/>
</dbReference>
<feature type="domain" description="RNA polymerase sigma-70 region 2" evidence="1">
    <location>
        <begin position="13"/>
        <end position="79"/>
    </location>
</feature>
<dbReference type="NCBIfam" id="TIGR02937">
    <property type="entry name" value="sigma70-ECF"/>
    <property type="match status" value="1"/>
</dbReference>
<evidence type="ECO:0000313" key="3">
    <source>
        <dbReference type="EMBL" id="MFD2043068.1"/>
    </source>
</evidence>
<reference evidence="4" key="1">
    <citation type="journal article" date="2019" name="Int. J. Syst. Evol. Microbiol.">
        <title>The Global Catalogue of Microorganisms (GCM) 10K type strain sequencing project: providing services to taxonomists for standard genome sequencing and annotation.</title>
        <authorList>
            <consortium name="The Broad Institute Genomics Platform"/>
            <consortium name="The Broad Institute Genome Sequencing Center for Infectious Disease"/>
            <person name="Wu L."/>
            <person name="Ma J."/>
        </authorList>
    </citation>
    <scope>NUCLEOTIDE SEQUENCE [LARGE SCALE GENOMIC DNA]</scope>
    <source>
        <strain evidence="4">R28</strain>
    </source>
</reference>
<dbReference type="RefSeq" id="WP_377554879.1">
    <property type="nucleotide sequence ID" value="NZ_JBHUHQ010000002.1"/>
</dbReference>
<dbReference type="Pfam" id="PF08281">
    <property type="entry name" value="Sigma70_r4_2"/>
    <property type="match status" value="1"/>
</dbReference>
<protein>
    <submittedName>
        <fullName evidence="3">Sigma-70 family RNA polymerase sigma factor</fullName>
    </submittedName>
</protein>
<evidence type="ECO:0000259" key="1">
    <source>
        <dbReference type="Pfam" id="PF04542"/>
    </source>
</evidence>
<sequence length="181" mass="21815">MKNNNQFTFEEIFKQNENRIHYYIHKLEINDTHKEFYVEGLYAMWLAYKKYQPDKGPMSTYFNYMIKNRMIDLIRTKGRDIEKAEIIIQEETINQDHGNRHAATYLPIVTPKEITVEDHTIWEQVKEMLTDNQYKWIYYAIIQELPQKEIAEIEGVSVDMVKSWGREARKKLRASGIYQVR</sequence>
<organism evidence="3 4">
    <name type="scientific">Ornithinibacillus salinisoli</name>
    <dbReference type="NCBI Taxonomy" id="1848459"/>
    <lineage>
        <taxon>Bacteria</taxon>
        <taxon>Bacillati</taxon>
        <taxon>Bacillota</taxon>
        <taxon>Bacilli</taxon>
        <taxon>Bacillales</taxon>
        <taxon>Bacillaceae</taxon>
        <taxon>Ornithinibacillus</taxon>
    </lineage>
</organism>
<evidence type="ECO:0000259" key="2">
    <source>
        <dbReference type="Pfam" id="PF08281"/>
    </source>
</evidence>
<evidence type="ECO:0000313" key="4">
    <source>
        <dbReference type="Proteomes" id="UP001597383"/>
    </source>
</evidence>
<dbReference type="Gene3D" id="1.10.1740.10">
    <property type="match status" value="1"/>
</dbReference>
<accession>A0ABW4VU49</accession>
<dbReference type="Proteomes" id="UP001597383">
    <property type="component" value="Unassembled WGS sequence"/>
</dbReference>
<dbReference type="SUPFAM" id="SSF88946">
    <property type="entry name" value="Sigma2 domain of RNA polymerase sigma factors"/>
    <property type="match status" value="1"/>
</dbReference>
<dbReference type="InterPro" id="IPR013249">
    <property type="entry name" value="RNA_pol_sigma70_r4_t2"/>
</dbReference>
<dbReference type="InterPro" id="IPR013325">
    <property type="entry name" value="RNA_pol_sigma_r2"/>
</dbReference>
<keyword evidence="4" id="KW-1185">Reference proteome</keyword>